<dbReference type="WBParaSite" id="MhA1_Contig704.frz3.gene3">
    <property type="protein sequence ID" value="MhA1_Contig704.frz3.gene3"/>
    <property type="gene ID" value="MhA1_Contig704.frz3.gene3"/>
</dbReference>
<reference evidence="2" key="1">
    <citation type="submission" date="2016-11" db="UniProtKB">
        <authorList>
            <consortium name="WormBaseParasite"/>
        </authorList>
    </citation>
    <scope>IDENTIFICATION</scope>
</reference>
<protein>
    <submittedName>
        <fullName evidence="2">DUF5880 domain-containing protein</fullName>
    </submittedName>
</protein>
<sequence>MISTLSFSTFIDGSPEDTEFSIQLLNTFVVDLLQVEQKEQQNESKNTSKGDLISLNSENANAFGNDPLQIFYTGEDPICDDVLENLGQDNADLPLLLICDVLAGHLAICDKPDVSEDVLREFVEEYRNGKAKVIPIPNNKKVQNRTVAGIPSEMLEQLLNNSSTTNT</sequence>
<dbReference type="AlphaFoldDB" id="A0A1I8BVQ1"/>
<proteinExistence type="predicted"/>
<keyword evidence="1" id="KW-1185">Reference proteome</keyword>
<evidence type="ECO:0000313" key="2">
    <source>
        <dbReference type="WBParaSite" id="MhA1_Contig704.frz3.gene3"/>
    </source>
</evidence>
<name>A0A1I8BVQ1_MELHA</name>
<accession>A0A1I8BVQ1</accession>
<evidence type="ECO:0000313" key="1">
    <source>
        <dbReference type="Proteomes" id="UP000095281"/>
    </source>
</evidence>
<organism evidence="1 2">
    <name type="scientific">Meloidogyne hapla</name>
    <name type="common">Root-knot nematode worm</name>
    <dbReference type="NCBI Taxonomy" id="6305"/>
    <lineage>
        <taxon>Eukaryota</taxon>
        <taxon>Metazoa</taxon>
        <taxon>Ecdysozoa</taxon>
        <taxon>Nematoda</taxon>
        <taxon>Chromadorea</taxon>
        <taxon>Rhabditida</taxon>
        <taxon>Tylenchina</taxon>
        <taxon>Tylenchomorpha</taxon>
        <taxon>Tylenchoidea</taxon>
        <taxon>Meloidogynidae</taxon>
        <taxon>Meloidogyninae</taxon>
        <taxon>Meloidogyne</taxon>
    </lineage>
</organism>
<dbReference type="Proteomes" id="UP000095281">
    <property type="component" value="Unplaced"/>
</dbReference>